<sequence length="472" mass="54621">MPEAVARANPCSDLQRRGLAYMQIFDLSPPKRHEFVRQTCRNRVIKTERALLKGSRARNESSTTAANCIYPERPSTFNSKQKARILLDLAVTVIKRFEPFTSAAVLLVQRHSDNEKVILKLADRRLGHRSGKGGPVPWSPSLEDHLRHAVRDFQEGSAPNWFELIRDDENRPDIELWEDWMWEVSTWRFKLSNHNTELAAYRLLHRLQGRYIPRLFGDVRLRITPESTTLHPITDVVQGLIFEYIPGVSMAKLKPGVDVSMREAERISSQVMEALRAIEAENCVLHNVIHIGNVVLQEKSRSPVIIDFGQADVREPELSDEEWSRAVRGAPDTRYMRRLLLNPEDGPWKRTVTPYEMSNPHYKNPLVFNRYVESMPEDFRRETFERVLDTDWEGAREKVYQWRIRPGAKLKPSIEAEAERLSSKVLEGPRVIEADNRLLRSGSLDYCNLPRVKLIQHDNDVSVICNTRLKHV</sequence>
<dbReference type="Gene3D" id="1.10.510.10">
    <property type="entry name" value="Transferase(Phosphotransferase) domain 1"/>
    <property type="match status" value="1"/>
</dbReference>
<evidence type="ECO:0008006" key="3">
    <source>
        <dbReference type="Google" id="ProtNLM"/>
    </source>
</evidence>
<gene>
    <name evidence="1" type="ORF">ARMSODRAFT_973618</name>
</gene>
<dbReference type="InterPro" id="IPR011009">
    <property type="entry name" value="Kinase-like_dom_sf"/>
</dbReference>
<accession>A0A2H3BQD3</accession>
<evidence type="ECO:0000313" key="2">
    <source>
        <dbReference type="Proteomes" id="UP000218334"/>
    </source>
</evidence>
<name>A0A2H3BQD3_9AGAR</name>
<dbReference type="Proteomes" id="UP000218334">
    <property type="component" value="Unassembled WGS sequence"/>
</dbReference>
<organism evidence="1 2">
    <name type="scientific">Armillaria solidipes</name>
    <dbReference type="NCBI Taxonomy" id="1076256"/>
    <lineage>
        <taxon>Eukaryota</taxon>
        <taxon>Fungi</taxon>
        <taxon>Dikarya</taxon>
        <taxon>Basidiomycota</taxon>
        <taxon>Agaricomycotina</taxon>
        <taxon>Agaricomycetes</taxon>
        <taxon>Agaricomycetidae</taxon>
        <taxon>Agaricales</taxon>
        <taxon>Marasmiineae</taxon>
        <taxon>Physalacriaceae</taxon>
        <taxon>Armillaria</taxon>
    </lineage>
</organism>
<reference evidence="2" key="1">
    <citation type="journal article" date="2017" name="Nat. Ecol. Evol.">
        <title>Genome expansion and lineage-specific genetic innovations in the forest pathogenic fungi Armillaria.</title>
        <authorList>
            <person name="Sipos G."/>
            <person name="Prasanna A.N."/>
            <person name="Walter M.C."/>
            <person name="O'Connor E."/>
            <person name="Balint B."/>
            <person name="Krizsan K."/>
            <person name="Kiss B."/>
            <person name="Hess J."/>
            <person name="Varga T."/>
            <person name="Slot J."/>
            <person name="Riley R."/>
            <person name="Boka B."/>
            <person name="Rigling D."/>
            <person name="Barry K."/>
            <person name="Lee J."/>
            <person name="Mihaltcheva S."/>
            <person name="LaButti K."/>
            <person name="Lipzen A."/>
            <person name="Waldron R."/>
            <person name="Moloney N.M."/>
            <person name="Sperisen C."/>
            <person name="Kredics L."/>
            <person name="Vagvoelgyi C."/>
            <person name="Patrignani A."/>
            <person name="Fitzpatrick D."/>
            <person name="Nagy I."/>
            <person name="Doyle S."/>
            <person name="Anderson J.B."/>
            <person name="Grigoriev I.V."/>
            <person name="Gueldener U."/>
            <person name="Muensterkoetter M."/>
            <person name="Nagy L.G."/>
        </authorList>
    </citation>
    <scope>NUCLEOTIDE SEQUENCE [LARGE SCALE GENOMIC DNA]</scope>
    <source>
        <strain evidence="2">28-4</strain>
    </source>
</reference>
<keyword evidence="2" id="KW-1185">Reference proteome</keyword>
<dbReference type="AlphaFoldDB" id="A0A2H3BQD3"/>
<protein>
    <recommendedName>
        <fullName evidence="3">Protein kinase domain-containing protein</fullName>
    </recommendedName>
</protein>
<evidence type="ECO:0000313" key="1">
    <source>
        <dbReference type="EMBL" id="PBK71144.1"/>
    </source>
</evidence>
<proteinExistence type="predicted"/>
<dbReference type="STRING" id="1076256.A0A2H3BQD3"/>
<dbReference type="EMBL" id="KZ293424">
    <property type="protein sequence ID" value="PBK71144.1"/>
    <property type="molecule type" value="Genomic_DNA"/>
</dbReference>
<dbReference type="SUPFAM" id="SSF56112">
    <property type="entry name" value="Protein kinase-like (PK-like)"/>
    <property type="match status" value="1"/>
</dbReference>